<comment type="similarity">
    <text evidence="5">Belongs to the protein kinase superfamily. Ser/Thr protein kinase family. GCN2 subfamily.</text>
</comment>
<feature type="binding site" evidence="6">
    <location>
        <position position="475"/>
    </location>
    <ligand>
        <name>ATP</name>
        <dbReference type="ChEBI" id="CHEBI:30616"/>
    </ligand>
</feature>
<feature type="compositionally biased region" description="Polar residues" evidence="7">
    <location>
        <begin position="114"/>
        <end position="124"/>
    </location>
</feature>
<dbReference type="GeneID" id="80919065"/>
<keyword evidence="2 6" id="KW-0547">Nucleotide-binding</keyword>
<dbReference type="SUPFAM" id="SSF56112">
    <property type="entry name" value="Protein kinase-like (PK-like)"/>
    <property type="match status" value="1"/>
</dbReference>
<dbReference type="Proteomes" id="UP001161438">
    <property type="component" value="Chromosome 10"/>
</dbReference>
<dbReference type="GO" id="GO:0005634">
    <property type="term" value="C:nucleus"/>
    <property type="evidence" value="ECO:0007669"/>
    <property type="project" value="TreeGrafter"/>
</dbReference>
<dbReference type="InterPro" id="IPR011009">
    <property type="entry name" value="Kinase-like_dom_sf"/>
</dbReference>
<dbReference type="PANTHER" id="PTHR11042">
    <property type="entry name" value="EUKARYOTIC TRANSLATION INITIATION FACTOR 2-ALPHA KINASE EIF2-ALPHA KINASE -RELATED"/>
    <property type="match status" value="1"/>
</dbReference>
<reference evidence="9" key="1">
    <citation type="submission" date="2022-10" db="EMBL/GenBank/DDBJ databases">
        <authorList>
            <person name="Byrne P K."/>
        </authorList>
    </citation>
    <scope>NUCLEOTIDE SEQUENCE</scope>
    <source>
        <strain evidence="9">IFO1815</strain>
    </source>
</reference>
<name>A0AA35IQU4_SACMI</name>
<dbReference type="Pfam" id="PF00069">
    <property type="entry name" value="Pkinase"/>
    <property type="match status" value="1"/>
</dbReference>
<dbReference type="FunFam" id="3.30.200.20:FF:000754">
    <property type="entry name" value="Tyrosine kinase"/>
    <property type="match status" value="1"/>
</dbReference>
<gene>
    <name evidence="9" type="primary">SMKI10G0320</name>
    <name evidence="9" type="ORF">SMKI_10G0320</name>
</gene>
<protein>
    <recommendedName>
        <fullName evidence="8">Protein kinase domain-containing protein</fullName>
    </recommendedName>
</protein>
<evidence type="ECO:0000256" key="7">
    <source>
        <dbReference type="SAM" id="MobiDB-lite"/>
    </source>
</evidence>
<dbReference type="Gene3D" id="3.30.200.20">
    <property type="entry name" value="Phosphorylase Kinase, domain 1"/>
    <property type="match status" value="1"/>
</dbReference>
<evidence type="ECO:0000256" key="1">
    <source>
        <dbReference type="ARBA" id="ARBA00022679"/>
    </source>
</evidence>
<feature type="region of interest" description="Disordered" evidence="7">
    <location>
        <begin position="703"/>
        <end position="742"/>
    </location>
</feature>
<evidence type="ECO:0000313" key="9">
    <source>
        <dbReference type="EMBL" id="CAI4034248.1"/>
    </source>
</evidence>
<dbReference type="PANTHER" id="PTHR11042:SF196">
    <property type="entry name" value="MITOSIS INHIBITOR PROTEIN KINASE SWE1"/>
    <property type="match status" value="1"/>
</dbReference>
<evidence type="ECO:0000256" key="6">
    <source>
        <dbReference type="PROSITE-ProRule" id="PRU10141"/>
    </source>
</evidence>
<evidence type="ECO:0000256" key="4">
    <source>
        <dbReference type="ARBA" id="ARBA00022840"/>
    </source>
</evidence>
<evidence type="ECO:0000313" key="10">
    <source>
        <dbReference type="Proteomes" id="UP001161438"/>
    </source>
</evidence>
<dbReference type="InterPro" id="IPR017441">
    <property type="entry name" value="Protein_kinase_ATP_BS"/>
</dbReference>
<dbReference type="Gene3D" id="1.10.510.10">
    <property type="entry name" value="Transferase(Phosphotransferase) domain 1"/>
    <property type="match status" value="1"/>
</dbReference>
<dbReference type="EMBL" id="OX365766">
    <property type="protein sequence ID" value="CAI4034248.1"/>
    <property type="molecule type" value="Genomic_DNA"/>
</dbReference>
<dbReference type="GO" id="GO:0004713">
    <property type="term" value="F:protein tyrosine kinase activity"/>
    <property type="evidence" value="ECO:0007669"/>
    <property type="project" value="TreeGrafter"/>
</dbReference>
<evidence type="ECO:0000256" key="5">
    <source>
        <dbReference type="ARBA" id="ARBA00037982"/>
    </source>
</evidence>
<proteinExistence type="inferred from homology"/>
<feature type="compositionally biased region" description="Low complexity" evidence="7">
    <location>
        <begin position="719"/>
        <end position="738"/>
    </location>
</feature>
<feature type="compositionally biased region" description="Polar residues" evidence="7">
    <location>
        <begin position="354"/>
        <end position="363"/>
    </location>
</feature>
<dbReference type="GO" id="GO:0110031">
    <property type="term" value="P:negative regulation of G2/MI transition of meiotic cell cycle"/>
    <property type="evidence" value="ECO:0007669"/>
    <property type="project" value="TreeGrafter"/>
</dbReference>
<sequence length="821" mass="92953">MSSLDEDEEDFEMLDTENLQFMGKKLFGKKVGEDESDNVVNRESIPTNKLKFYPYSNNKLTRSTGTLNLSLSNTALSEANSKFLGKIEEEEEEEEEKEEEEEEESVDSRINRWSPFNENDSVNTPVAKRSVDGTNSPTSLRQWNQRWFPKNHAHSENTSSSSSYSVAKPNMSAFTSSGLISKMSRDSSLYPAKLRIPETPVKKSPLVEGRDNNHIHLSSSKIASSSMSVSPLNFIDDNNLHEDLLFSDSPSTKALPSIHVSAIDSSPLSEARYYSHDRHNNQTNILSPTTSFVTNNSPQTLHSNKFKKIKRARNSVILKNRELTNSLQQFKDDLYGTDENLPPPIIISSHHTTRNNPQPSQFRSRYDNDNDEEISTPTRRKSIMGATLQAPRETKPLSLSSVITNTSNAETHSISSTDSSPLNSKRRLISSNKLSANPDSHLFEKFTNVHSIGKGQFSTVYQVTFAQTNKKYAIKAIKPNKYNSLKRILLEIKILNEVTNQITMDQEGKEYIIDYISSWKFQSSYYIMTQLCENGNLDGFLQEQVIAKKKRLEDWRIWKIIVEISLALRFIHESCHIVHLDLKPANVMITFEGNLKLGDFGMATHLPLEDESFENEGDREYIAPEIISDCIYDYRADIFSLGLMIVEIAANVVLPDNGNAWHKLRSGDLSDAGRLSSTDIHSESLFSDTTKVDTNDLFDFEREKVNNNNNNPASNTAYSNGNNDNPDSNNNSNDNSNSAGSTKNRLVLHKSSKIPAWVPKFLIDGESLERIVRWMIEPNYERRPTANQILQTEECLYVEMTRSAGAIIQEDDFGPKPKFFI</sequence>
<dbReference type="InterPro" id="IPR050339">
    <property type="entry name" value="CC_SR_Kinase"/>
</dbReference>
<feature type="compositionally biased region" description="Acidic residues" evidence="7">
    <location>
        <begin position="88"/>
        <end position="105"/>
    </location>
</feature>
<dbReference type="InterPro" id="IPR008271">
    <property type="entry name" value="Ser/Thr_kinase_AS"/>
</dbReference>
<feature type="region of interest" description="Disordered" evidence="7">
    <location>
        <begin position="86"/>
        <end position="140"/>
    </location>
</feature>
<dbReference type="AlphaFoldDB" id="A0AA35IQU4"/>
<accession>A0AA35IQU4</accession>
<dbReference type="PROSITE" id="PS50011">
    <property type="entry name" value="PROTEIN_KINASE_DOM"/>
    <property type="match status" value="1"/>
</dbReference>
<keyword evidence="10" id="KW-1185">Reference proteome</keyword>
<dbReference type="RefSeq" id="XP_056077369.1">
    <property type="nucleotide sequence ID" value="XM_056223340.1"/>
</dbReference>
<feature type="domain" description="Protein kinase" evidence="8">
    <location>
        <begin position="446"/>
        <end position="796"/>
    </location>
</feature>
<feature type="region of interest" description="Disordered" evidence="7">
    <location>
        <begin position="341"/>
        <end position="398"/>
    </location>
</feature>
<dbReference type="GO" id="GO:0005524">
    <property type="term" value="F:ATP binding"/>
    <property type="evidence" value="ECO:0007669"/>
    <property type="project" value="UniProtKB-UniRule"/>
</dbReference>
<evidence type="ECO:0000256" key="3">
    <source>
        <dbReference type="ARBA" id="ARBA00022777"/>
    </source>
</evidence>
<evidence type="ECO:0000256" key="2">
    <source>
        <dbReference type="ARBA" id="ARBA00022741"/>
    </source>
</evidence>
<keyword evidence="3" id="KW-0418">Kinase</keyword>
<organism evidence="9 10">
    <name type="scientific">Saccharomyces mikatae IFO 1815</name>
    <dbReference type="NCBI Taxonomy" id="226126"/>
    <lineage>
        <taxon>Eukaryota</taxon>
        <taxon>Fungi</taxon>
        <taxon>Dikarya</taxon>
        <taxon>Ascomycota</taxon>
        <taxon>Saccharomycotina</taxon>
        <taxon>Saccharomycetes</taxon>
        <taxon>Saccharomycetales</taxon>
        <taxon>Saccharomycetaceae</taxon>
        <taxon>Saccharomyces</taxon>
    </lineage>
</organism>
<dbReference type="GO" id="GO:0005737">
    <property type="term" value="C:cytoplasm"/>
    <property type="evidence" value="ECO:0007669"/>
    <property type="project" value="TreeGrafter"/>
</dbReference>
<keyword evidence="4 6" id="KW-0067">ATP-binding</keyword>
<dbReference type="CDD" id="cd14052">
    <property type="entry name" value="PTKc_Wee1_fungi"/>
    <property type="match status" value="1"/>
</dbReference>
<dbReference type="SMART" id="SM00220">
    <property type="entry name" value="S_TKc"/>
    <property type="match status" value="1"/>
</dbReference>
<dbReference type="InterPro" id="IPR000719">
    <property type="entry name" value="Prot_kinase_dom"/>
</dbReference>
<dbReference type="PROSITE" id="PS00108">
    <property type="entry name" value="PROTEIN_KINASE_ST"/>
    <property type="match status" value="1"/>
</dbReference>
<dbReference type="PROSITE" id="PS00107">
    <property type="entry name" value="PROTEIN_KINASE_ATP"/>
    <property type="match status" value="1"/>
</dbReference>
<keyword evidence="1" id="KW-0808">Transferase</keyword>
<evidence type="ECO:0000259" key="8">
    <source>
        <dbReference type="PROSITE" id="PS50011"/>
    </source>
</evidence>